<evidence type="ECO:0000256" key="1">
    <source>
        <dbReference type="SAM" id="Coils"/>
    </source>
</evidence>
<dbReference type="InterPro" id="IPR032149">
    <property type="entry name" value="DUF4988"/>
</dbReference>
<gene>
    <name evidence="3" type="ORF">K8V07_16740</name>
</gene>
<dbReference type="Pfam" id="PF16378">
    <property type="entry name" value="DUF4988"/>
    <property type="match status" value="1"/>
</dbReference>
<name>A0A921I8F4_9BACE</name>
<dbReference type="AlphaFoldDB" id="A0A921I8F4"/>
<evidence type="ECO:0000313" key="4">
    <source>
        <dbReference type="Proteomes" id="UP000747074"/>
    </source>
</evidence>
<feature type="coiled-coil region" evidence="1">
    <location>
        <begin position="22"/>
        <end position="49"/>
    </location>
</feature>
<sequence length="661" mass="72168">MKYIKSYILFVLMGLAVTGCTMDDLKDDVNDLKDRVTLIEQQVKLLNDNLAVISYILDPQNKTISNVKKEGQGENQQYVITLSNGDQLTLTIGKEGTVNEPEITIGEDGKWYINGTSTGVTAVGENGKNGEGYPEFRVQDGNWQVRFGDGAWANVPGGEGIAGGSSLGDQIFESAKVEGNNFVVTLKDGTVHTLPIVATLVCTIDRTGLTFDDEDFLVINKGERTVIPVKIEGEKMQVTYPEGWRATLNKLDVADEKGNNYQLFIFAPSAETKALTRAAADNTADVTVQVQKGAFWAVDKIKVKNPRDYSNNLNKYEDGMAVTVGGFDIKQEEYGAATEITADQSITQGGVYFVSTNNVTLTYNLGSAGVNNLIIIPTNEDITTINLSVSTQVYLTGTFVCQNVNFTTTLNNNVLRLNEAGVNVVFDRCKITGLKNTKALMVPNTANTHYLNYCAIVNSDIRIEETEAEVIKNAGVAIINNMDCSRLIFENNIVYATHTVTGSTGQHLVNFKLITGNTRTIKDELILNSNTFVDVETSGGSGVTGLVYCKSINKVTVKNNIYWLTNPATNFINSSGNNSESTTTVIFRTADAMTDATGSNNYGYTGNTDMKFQMCYSKTRPDTVDELILETVFDTSDQTTFNKSTGTFIPKAGYTQYGAQR</sequence>
<reference evidence="3" key="2">
    <citation type="submission" date="2021-09" db="EMBL/GenBank/DDBJ databases">
        <authorList>
            <person name="Gilroy R."/>
        </authorList>
    </citation>
    <scope>NUCLEOTIDE SEQUENCE</scope>
    <source>
        <strain evidence="3">CHK154-13316</strain>
    </source>
</reference>
<protein>
    <submittedName>
        <fullName evidence="3">DUF4988 domain-containing protein</fullName>
    </submittedName>
</protein>
<dbReference type="Proteomes" id="UP000747074">
    <property type="component" value="Unassembled WGS sequence"/>
</dbReference>
<reference evidence="3" key="1">
    <citation type="journal article" date="2021" name="PeerJ">
        <title>Extensive microbial diversity within the chicken gut microbiome revealed by metagenomics and culture.</title>
        <authorList>
            <person name="Gilroy R."/>
            <person name="Ravi A."/>
            <person name="Getino M."/>
            <person name="Pursley I."/>
            <person name="Horton D.L."/>
            <person name="Alikhan N.F."/>
            <person name="Baker D."/>
            <person name="Gharbi K."/>
            <person name="Hall N."/>
            <person name="Watson M."/>
            <person name="Adriaenssens E.M."/>
            <person name="Foster-Nyarko E."/>
            <person name="Jarju S."/>
            <person name="Secka A."/>
            <person name="Antonio M."/>
            <person name="Oren A."/>
            <person name="Chaudhuri R.R."/>
            <person name="La Ragione R."/>
            <person name="Hildebrand F."/>
            <person name="Pallen M.J."/>
        </authorList>
    </citation>
    <scope>NUCLEOTIDE SEQUENCE</scope>
    <source>
        <strain evidence="3">CHK154-13316</strain>
    </source>
</reference>
<proteinExistence type="predicted"/>
<keyword evidence="1" id="KW-0175">Coiled coil</keyword>
<dbReference type="PROSITE" id="PS51257">
    <property type="entry name" value="PROKAR_LIPOPROTEIN"/>
    <property type="match status" value="1"/>
</dbReference>
<dbReference type="EMBL" id="DYVL01000188">
    <property type="protein sequence ID" value="HJG13558.1"/>
    <property type="molecule type" value="Genomic_DNA"/>
</dbReference>
<feature type="domain" description="DUF4988" evidence="2">
    <location>
        <begin position="25"/>
        <end position="191"/>
    </location>
</feature>
<comment type="caution">
    <text evidence="3">The sequence shown here is derived from an EMBL/GenBank/DDBJ whole genome shotgun (WGS) entry which is preliminary data.</text>
</comment>
<organism evidence="3 4">
    <name type="scientific">Bacteroides xylanisolvens</name>
    <dbReference type="NCBI Taxonomy" id="371601"/>
    <lineage>
        <taxon>Bacteria</taxon>
        <taxon>Pseudomonadati</taxon>
        <taxon>Bacteroidota</taxon>
        <taxon>Bacteroidia</taxon>
        <taxon>Bacteroidales</taxon>
        <taxon>Bacteroidaceae</taxon>
        <taxon>Bacteroides</taxon>
    </lineage>
</organism>
<evidence type="ECO:0000259" key="2">
    <source>
        <dbReference type="Pfam" id="PF16378"/>
    </source>
</evidence>
<dbReference type="RefSeq" id="WP_271703874.1">
    <property type="nucleotide sequence ID" value="NZ_JAQKDB010000003.1"/>
</dbReference>
<evidence type="ECO:0000313" key="3">
    <source>
        <dbReference type="EMBL" id="HJG13558.1"/>
    </source>
</evidence>
<accession>A0A921I8F4</accession>